<evidence type="ECO:0000313" key="1">
    <source>
        <dbReference type="EMBL" id="NMP22080.1"/>
    </source>
</evidence>
<sequence>MKNRWLYAVYALIALAAVAIGVERSRSPKAPTTPVAWHTQNPVLSPPSHPLPLGSSWVAKTRSINLPKSQLATAEWFWPITRSSSVSYILHDGRARWVVDGHSYTLKNPPDDPNDQFVASRNGTMLGWTIPGGGAEVMAARGTSRVISHAQAMALTANGQPVWLLESGQVVDNGHLLPWHVPGVAANTHSFIHQATTIISDNHGTLDATLIPSGQVRTLARVRQERWPILLTARAVGNGVALELERPTAIPRYLIIWVNGTSVRWYRFASPNPPEVGVFQNHLVVENLSQEKGNLAVLTPKAIHPLNVTASLFSQSAEGIIWPGPSHFVALYKTLPS</sequence>
<reference evidence="1 2" key="1">
    <citation type="submission" date="2020-04" db="EMBL/GenBank/DDBJ databases">
        <authorList>
            <person name="Zhang R."/>
            <person name="Schippers A."/>
        </authorList>
    </citation>
    <scope>NUCLEOTIDE SEQUENCE [LARGE SCALE GENOMIC DNA]</scope>
    <source>
        <strain evidence="1 2">DSM 109850</strain>
    </source>
</reference>
<organism evidence="1 2">
    <name type="scientific">Sulfobacillus harzensis</name>
    <dbReference type="NCBI Taxonomy" id="2729629"/>
    <lineage>
        <taxon>Bacteria</taxon>
        <taxon>Bacillati</taxon>
        <taxon>Bacillota</taxon>
        <taxon>Clostridia</taxon>
        <taxon>Eubacteriales</taxon>
        <taxon>Clostridiales Family XVII. Incertae Sedis</taxon>
        <taxon>Sulfobacillus</taxon>
    </lineage>
</organism>
<dbReference type="AlphaFoldDB" id="A0A7Y0L469"/>
<evidence type="ECO:0000313" key="2">
    <source>
        <dbReference type="Proteomes" id="UP000533476"/>
    </source>
</evidence>
<keyword evidence="2" id="KW-1185">Reference proteome</keyword>
<comment type="caution">
    <text evidence="1">The sequence shown here is derived from an EMBL/GenBank/DDBJ whole genome shotgun (WGS) entry which is preliminary data.</text>
</comment>
<accession>A0A7Y0L469</accession>
<protein>
    <submittedName>
        <fullName evidence="1">Uncharacterized protein</fullName>
    </submittedName>
</protein>
<dbReference type="EMBL" id="JABBVZ010000016">
    <property type="protein sequence ID" value="NMP22080.1"/>
    <property type="molecule type" value="Genomic_DNA"/>
</dbReference>
<gene>
    <name evidence="1" type="ORF">HIJ39_06920</name>
</gene>
<proteinExistence type="predicted"/>
<name>A0A7Y0L469_9FIRM</name>
<dbReference type="RefSeq" id="WP_169098068.1">
    <property type="nucleotide sequence ID" value="NZ_JABBVZ010000016.1"/>
</dbReference>
<dbReference type="Proteomes" id="UP000533476">
    <property type="component" value="Unassembled WGS sequence"/>
</dbReference>